<dbReference type="GO" id="GO:0006508">
    <property type="term" value="P:proteolysis"/>
    <property type="evidence" value="ECO:0007669"/>
    <property type="project" value="UniProtKB-KW"/>
</dbReference>
<evidence type="ECO:0000256" key="1">
    <source>
        <dbReference type="ARBA" id="ARBA00022670"/>
    </source>
</evidence>
<dbReference type="InterPro" id="IPR053134">
    <property type="entry name" value="RNA-dir_DNA_polymerase"/>
</dbReference>
<dbReference type="PANTHER" id="PTHR24559:SF444">
    <property type="entry name" value="REVERSE TRANSCRIPTASE DOMAIN-CONTAINING PROTEIN"/>
    <property type="match status" value="1"/>
</dbReference>
<dbReference type="AlphaFoldDB" id="A0AAQ3X8T7"/>
<dbReference type="GO" id="GO:0003964">
    <property type="term" value="F:RNA-directed DNA polymerase activity"/>
    <property type="evidence" value="ECO:0007669"/>
    <property type="project" value="UniProtKB-KW"/>
</dbReference>
<keyword evidence="5" id="KW-0255">Endonuclease</keyword>
<name>A0AAQ3X8T7_PASNO</name>
<dbReference type="CDD" id="cd01647">
    <property type="entry name" value="RT_LTR"/>
    <property type="match status" value="1"/>
</dbReference>
<keyword evidence="3" id="KW-0548">Nucleotidyltransferase</keyword>
<evidence type="ECO:0000259" key="8">
    <source>
        <dbReference type="Pfam" id="PF00078"/>
    </source>
</evidence>
<dbReference type="InterPro" id="IPR043502">
    <property type="entry name" value="DNA/RNA_pol_sf"/>
</dbReference>
<dbReference type="EMBL" id="CP144752">
    <property type="protein sequence ID" value="WVZ88751.1"/>
    <property type="molecule type" value="Genomic_DNA"/>
</dbReference>
<evidence type="ECO:0000256" key="7">
    <source>
        <dbReference type="ARBA" id="ARBA00022918"/>
    </source>
</evidence>
<accession>A0AAQ3X8T7</accession>
<keyword evidence="6" id="KW-0378">Hydrolase</keyword>
<dbReference type="PANTHER" id="PTHR24559">
    <property type="entry name" value="TRANSPOSON TY3-I GAG-POL POLYPROTEIN"/>
    <property type="match status" value="1"/>
</dbReference>
<proteinExistence type="predicted"/>
<evidence type="ECO:0000313" key="10">
    <source>
        <dbReference type="Proteomes" id="UP001341281"/>
    </source>
</evidence>
<dbReference type="Proteomes" id="UP001341281">
    <property type="component" value="Chromosome 08"/>
</dbReference>
<protein>
    <recommendedName>
        <fullName evidence="8">Reverse transcriptase domain-containing protein</fullName>
    </recommendedName>
</protein>
<keyword evidence="1" id="KW-0645">Protease</keyword>
<evidence type="ECO:0000256" key="4">
    <source>
        <dbReference type="ARBA" id="ARBA00022722"/>
    </source>
</evidence>
<sequence>MLQRRIIRCSTSAFSSLVLLVKKPDATWRFCVDYHALNGCTVKDAFPIPMMDELLDELRGAKYFTKLDLRSGYHQVRIHRDDVMKTAFHTHKGLYEFRVMPFGLSNASAMMLCRRCGDKGNARSAGLRLRRTR</sequence>
<organism evidence="9 10">
    <name type="scientific">Paspalum notatum var. saurae</name>
    <dbReference type="NCBI Taxonomy" id="547442"/>
    <lineage>
        <taxon>Eukaryota</taxon>
        <taxon>Viridiplantae</taxon>
        <taxon>Streptophyta</taxon>
        <taxon>Embryophyta</taxon>
        <taxon>Tracheophyta</taxon>
        <taxon>Spermatophyta</taxon>
        <taxon>Magnoliopsida</taxon>
        <taxon>Liliopsida</taxon>
        <taxon>Poales</taxon>
        <taxon>Poaceae</taxon>
        <taxon>PACMAD clade</taxon>
        <taxon>Panicoideae</taxon>
        <taxon>Andropogonodae</taxon>
        <taxon>Paspaleae</taxon>
        <taxon>Paspalinae</taxon>
        <taxon>Paspalum</taxon>
    </lineage>
</organism>
<dbReference type="FunFam" id="3.10.10.10:FF:000007">
    <property type="entry name" value="Retrovirus-related Pol polyprotein from transposon 17.6-like Protein"/>
    <property type="match status" value="1"/>
</dbReference>
<reference evidence="9 10" key="1">
    <citation type="submission" date="2024-02" db="EMBL/GenBank/DDBJ databases">
        <title>High-quality chromosome-scale genome assembly of Pensacola bahiagrass (Paspalum notatum Flugge var. saurae).</title>
        <authorList>
            <person name="Vega J.M."/>
            <person name="Podio M."/>
            <person name="Orjuela J."/>
            <person name="Siena L.A."/>
            <person name="Pessino S.C."/>
            <person name="Combes M.C."/>
            <person name="Mariac C."/>
            <person name="Albertini E."/>
            <person name="Pupilli F."/>
            <person name="Ortiz J.P.A."/>
            <person name="Leblanc O."/>
        </authorList>
    </citation>
    <scope>NUCLEOTIDE SEQUENCE [LARGE SCALE GENOMIC DNA]</scope>
    <source>
        <strain evidence="9">R1</strain>
        <tissue evidence="9">Leaf</tissue>
    </source>
</reference>
<dbReference type="Pfam" id="PF00078">
    <property type="entry name" value="RVT_1"/>
    <property type="match status" value="1"/>
</dbReference>
<dbReference type="Gene3D" id="3.10.10.10">
    <property type="entry name" value="HIV Type 1 Reverse Transcriptase, subunit A, domain 1"/>
    <property type="match status" value="1"/>
</dbReference>
<evidence type="ECO:0000313" key="9">
    <source>
        <dbReference type="EMBL" id="WVZ88751.1"/>
    </source>
</evidence>
<evidence type="ECO:0000256" key="3">
    <source>
        <dbReference type="ARBA" id="ARBA00022695"/>
    </source>
</evidence>
<evidence type="ECO:0000256" key="6">
    <source>
        <dbReference type="ARBA" id="ARBA00022801"/>
    </source>
</evidence>
<dbReference type="SUPFAM" id="SSF56672">
    <property type="entry name" value="DNA/RNA polymerases"/>
    <property type="match status" value="1"/>
</dbReference>
<dbReference type="GO" id="GO:0008233">
    <property type="term" value="F:peptidase activity"/>
    <property type="evidence" value="ECO:0007669"/>
    <property type="project" value="UniProtKB-KW"/>
</dbReference>
<dbReference type="InterPro" id="IPR000477">
    <property type="entry name" value="RT_dom"/>
</dbReference>
<dbReference type="Gene3D" id="3.30.70.270">
    <property type="match status" value="1"/>
</dbReference>
<evidence type="ECO:0000256" key="5">
    <source>
        <dbReference type="ARBA" id="ARBA00022759"/>
    </source>
</evidence>
<keyword evidence="7" id="KW-0695">RNA-directed DNA polymerase</keyword>
<evidence type="ECO:0000256" key="2">
    <source>
        <dbReference type="ARBA" id="ARBA00022679"/>
    </source>
</evidence>
<keyword evidence="2" id="KW-0808">Transferase</keyword>
<feature type="domain" description="Reverse transcriptase" evidence="8">
    <location>
        <begin position="21"/>
        <end position="110"/>
    </location>
</feature>
<keyword evidence="4" id="KW-0540">Nuclease</keyword>
<keyword evidence="10" id="KW-1185">Reference proteome</keyword>
<dbReference type="InterPro" id="IPR043128">
    <property type="entry name" value="Rev_trsase/Diguanyl_cyclase"/>
</dbReference>
<dbReference type="GO" id="GO:0004519">
    <property type="term" value="F:endonuclease activity"/>
    <property type="evidence" value="ECO:0007669"/>
    <property type="project" value="UniProtKB-KW"/>
</dbReference>
<gene>
    <name evidence="9" type="ORF">U9M48_035231</name>
</gene>